<comment type="caution">
    <text evidence="2">The sequence shown here is derived from an EMBL/GenBank/DDBJ whole genome shotgun (WGS) entry which is preliminary data.</text>
</comment>
<evidence type="ECO:0000313" key="3">
    <source>
        <dbReference type="Proteomes" id="UP001276659"/>
    </source>
</evidence>
<evidence type="ECO:0000313" key="2">
    <source>
        <dbReference type="EMBL" id="KAK3170018.1"/>
    </source>
</evidence>
<dbReference type="EMBL" id="JASNWA010000009">
    <property type="protein sequence ID" value="KAK3170018.1"/>
    <property type="molecule type" value="Genomic_DNA"/>
</dbReference>
<keyword evidence="3" id="KW-1185">Reference proteome</keyword>
<feature type="domain" description="TEA" evidence="1">
    <location>
        <begin position="89"/>
        <end position="157"/>
    </location>
</feature>
<reference evidence="2" key="1">
    <citation type="submission" date="2022-11" db="EMBL/GenBank/DDBJ databases">
        <title>Chromosomal genome sequence assembly and mating type (MAT) locus characterization of the leprose asexual lichenized fungus Lepraria neglecta (Nyl.) Erichsen.</title>
        <authorList>
            <person name="Allen J.L."/>
            <person name="Pfeffer B."/>
        </authorList>
    </citation>
    <scope>NUCLEOTIDE SEQUENCE</scope>
    <source>
        <strain evidence="2">Allen 5258</strain>
    </source>
</reference>
<name>A0AAD9Z5T0_9LECA</name>
<protein>
    <recommendedName>
        <fullName evidence="1">TEA domain-containing protein</fullName>
    </recommendedName>
</protein>
<organism evidence="2 3">
    <name type="scientific">Lepraria neglecta</name>
    <dbReference type="NCBI Taxonomy" id="209136"/>
    <lineage>
        <taxon>Eukaryota</taxon>
        <taxon>Fungi</taxon>
        <taxon>Dikarya</taxon>
        <taxon>Ascomycota</taxon>
        <taxon>Pezizomycotina</taxon>
        <taxon>Lecanoromycetes</taxon>
        <taxon>OSLEUM clade</taxon>
        <taxon>Lecanoromycetidae</taxon>
        <taxon>Lecanorales</taxon>
        <taxon>Lecanorineae</taxon>
        <taxon>Stereocaulaceae</taxon>
        <taxon>Lepraria</taxon>
    </lineage>
</organism>
<proteinExistence type="predicted"/>
<accession>A0AAD9Z5T0</accession>
<dbReference type="Proteomes" id="UP001276659">
    <property type="component" value="Unassembled WGS sequence"/>
</dbReference>
<dbReference type="SMART" id="SM00426">
    <property type="entry name" value="TEA"/>
    <property type="match status" value="1"/>
</dbReference>
<evidence type="ECO:0000259" key="1">
    <source>
        <dbReference type="SMART" id="SM00426"/>
    </source>
</evidence>
<dbReference type="AlphaFoldDB" id="A0AAD9Z5T0"/>
<dbReference type="GO" id="GO:0003700">
    <property type="term" value="F:DNA-binding transcription factor activity"/>
    <property type="evidence" value="ECO:0007669"/>
    <property type="project" value="InterPro"/>
</dbReference>
<dbReference type="InterPro" id="IPR000818">
    <property type="entry name" value="TEA/ATTS_dom"/>
</dbReference>
<sequence length="275" mass="31036">MGRRKGFQSANGDAAIFAAAIEQALIKQGKLVPRPYIPPSAPIDRIVQLPSELRLQIYSFVFDKTTRLLVEDAPYASLIKLRRDERYVEVGQEEGPRVPEHLEEAIFRALEWTQSQGFTIRGDRRKPGPNEVMSEIIYELTGDRRCRKAVSTYMAILERKKRILCPTSAKGKQEPRVVKELPLTAKYAISLAEIAGNLFKLPAKATKDINEHINEIQKLASSLAEALRRDHTAILQEAMKASQMTKPNPALNGDVNIFRDLYNIKHNPKTPSSYT</sequence>
<gene>
    <name evidence="2" type="ORF">OEA41_009403</name>
</gene>